<evidence type="ECO:0000256" key="2">
    <source>
        <dbReference type="ARBA" id="ARBA00008089"/>
    </source>
</evidence>
<evidence type="ECO:0000256" key="8">
    <source>
        <dbReference type="ARBA" id="ARBA00023242"/>
    </source>
</evidence>
<keyword evidence="6 11" id="KW-0010">Activator</keyword>
<evidence type="ECO:0000256" key="9">
    <source>
        <dbReference type="ARBA" id="ARBA00025687"/>
    </source>
</evidence>
<evidence type="ECO:0000256" key="11">
    <source>
        <dbReference type="RuleBase" id="RU364145"/>
    </source>
</evidence>
<evidence type="ECO:0000256" key="4">
    <source>
        <dbReference type="ARBA" id="ARBA00023015"/>
    </source>
</evidence>
<evidence type="ECO:0000256" key="1">
    <source>
        <dbReference type="ARBA" id="ARBA00004123"/>
    </source>
</evidence>
<evidence type="ECO:0000256" key="3">
    <source>
        <dbReference type="ARBA" id="ARBA00020636"/>
    </source>
</evidence>
<sequence length="113" mass="13102">MENLSNGQVPVKVNGVSDNEIDLEFLPLIYEIIKRDPTHDTTQKTRESQDAALKILELEKKLNQAREQINRLPGIELSQEEQLKQVDSLRKQVALKRQLLNKYRNLCSFSMPK</sequence>
<dbReference type="AlphaFoldDB" id="A0AAW2H986"/>
<evidence type="ECO:0000256" key="7">
    <source>
        <dbReference type="ARBA" id="ARBA00023163"/>
    </source>
</evidence>
<name>A0AAW2H986_9NEOP</name>
<keyword evidence="5" id="KW-0175">Coiled coil</keyword>
<evidence type="ECO:0000256" key="5">
    <source>
        <dbReference type="ARBA" id="ARBA00023054"/>
    </source>
</evidence>
<comment type="function">
    <text evidence="9 11">Component of the Mediator complex, a coactivator involved in the regulated transcription of nearly all RNA polymerase II-dependent genes. Mediator functions as a bridge to convey information from gene-specific regulatory proteins to the basal RNA polymerase II transcription machinery. Mediator is recruited to promoters by direct interactions with regulatory proteins and serves as a scaffold for the assembly of a functional preinitiation complex with RNA polymerase II and the general transcription factors.</text>
</comment>
<dbReference type="EMBL" id="JARGDH010000005">
    <property type="protein sequence ID" value="KAL0266363.1"/>
    <property type="molecule type" value="Genomic_DNA"/>
</dbReference>
<accession>A0AAW2H986</accession>
<evidence type="ECO:0000256" key="10">
    <source>
        <dbReference type="ARBA" id="ARBA00031260"/>
    </source>
</evidence>
<dbReference type="InterPro" id="IPR037212">
    <property type="entry name" value="Med7/Med21-like"/>
</dbReference>
<comment type="subcellular location">
    <subcellularLocation>
        <location evidence="1 11">Nucleus</location>
    </subcellularLocation>
</comment>
<proteinExistence type="inferred from homology"/>
<dbReference type="GO" id="GO:0006357">
    <property type="term" value="P:regulation of transcription by RNA polymerase II"/>
    <property type="evidence" value="ECO:0007669"/>
    <property type="project" value="InterPro"/>
</dbReference>
<gene>
    <name evidence="11" type="primary">MED9</name>
    <name evidence="12" type="ORF">PYX00_008930</name>
</gene>
<keyword evidence="8 11" id="KW-0539">Nucleus</keyword>
<reference evidence="12" key="1">
    <citation type="journal article" date="2024" name="Gigascience">
        <title>Chromosome-level genome of the poultry shaft louse Menopon gallinae provides insight into the host-switching and adaptive evolution of parasitic lice.</title>
        <authorList>
            <person name="Xu Y."/>
            <person name="Ma L."/>
            <person name="Liu S."/>
            <person name="Liang Y."/>
            <person name="Liu Q."/>
            <person name="He Z."/>
            <person name="Tian L."/>
            <person name="Duan Y."/>
            <person name="Cai W."/>
            <person name="Li H."/>
            <person name="Song F."/>
        </authorList>
    </citation>
    <scope>NUCLEOTIDE SEQUENCE</scope>
    <source>
        <strain evidence="12">Cailab_2023a</strain>
    </source>
</reference>
<comment type="caution">
    <text evidence="12">The sequence shown here is derived from an EMBL/GenBank/DDBJ whole genome shotgun (WGS) entry which is preliminary data.</text>
</comment>
<protein>
    <recommendedName>
        <fullName evidence="3 11">Mediator of RNA polymerase II transcription subunit 9</fullName>
    </recommendedName>
    <alternativeName>
        <fullName evidence="10 11">Mediator complex subunit 9</fullName>
    </alternativeName>
</protein>
<dbReference type="InterPro" id="IPR039242">
    <property type="entry name" value="MED9_metazoa"/>
</dbReference>
<dbReference type="PANTHER" id="PTHR20844:SF0">
    <property type="entry name" value="MEDIATOR OF RNA POLYMERASE II TRANSCRIPTION SUBUNIT 9"/>
    <property type="match status" value="1"/>
</dbReference>
<comment type="similarity">
    <text evidence="2 11">Belongs to the Mediator complex subunit 9 family.</text>
</comment>
<dbReference type="InterPro" id="IPR011425">
    <property type="entry name" value="Med9"/>
</dbReference>
<organism evidence="12">
    <name type="scientific">Menopon gallinae</name>
    <name type="common">poultry shaft louse</name>
    <dbReference type="NCBI Taxonomy" id="328185"/>
    <lineage>
        <taxon>Eukaryota</taxon>
        <taxon>Metazoa</taxon>
        <taxon>Ecdysozoa</taxon>
        <taxon>Arthropoda</taxon>
        <taxon>Hexapoda</taxon>
        <taxon>Insecta</taxon>
        <taxon>Pterygota</taxon>
        <taxon>Neoptera</taxon>
        <taxon>Paraneoptera</taxon>
        <taxon>Psocodea</taxon>
        <taxon>Troctomorpha</taxon>
        <taxon>Phthiraptera</taxon>
        <taxon>Amblycera</taxon>
        <taxon>Menoponidae</taxon>
        <taxon>Menopon</taxon>
    </lineage>
</organism>
<dbReference type="GO" id="GO:0003712">
    <property type="term" value="F:transcription coregulator activity"/>
    <property type="evidence" value="ECO:0007669"/>
    <property type="project" value="InterPro"/>
</dbReference>
<evidence type="ECO:0000256" key="6">
    <source>
        <dbReference type="ARBA" id="ARBA00023159"/>
    </source>
</evidence>
<keyword evidence="4 11" id="KW-0805">Transcription regulation</keyword>
<evidence type="ECO:0000313" key="12">
    <source>
        <dbReference type="EMBL" id="KAL0266363.1"/>
    </source>
</evidence>
<dbReference type="Pfam" id="PF07544">
    <property type="entry name" value="Med9"/>
    <property type="match status" value="1"/>
</dbReference>
<comment type="subunit">
    <text evidence="11">Component of the Mediator complex.</text>
</comment>
<keyword evidence="7 11" id="KW-0804">Transcription</keyword>
<dbReference type="GO" id="GO:0016592">
    <property type="term" value="C:mediator complex"/>
    <property type="evidence" value="ECO:0007669"/>
    <property type="project" value="InterPro"/>
</dbReference>
<dbReference type="SUPFAM" id="SSF140718">
    <property type="entry name" value="Mediator hinge subcomplex-like"/>
    <property type="match status" value="1"/>
</dbReference>
<dbReference type="PANTHER" id="PTHR20844">
    <property type="entry name" value="MEDIATOR OF RNA POLYMERASE II TRANSCRIPTION, SUBUNIT 9"/>
    <property type="match status" value="1"/>
</dbReference>